<name>A0A9P0ZYW2_CUSEU</name>
<dbReference type="EMBL" id="CAMAPE010000074">
    <property type="protein sequence ID" value="CAH9117898.1"/>
    <property type="molecule type" value="Genomic_DNA"/>
</dbReference>
<evidence type="ECO:0000313" key="1">
    <source>
        <dbReference type="EMBL" id="CAH9117898.1"/>
    </source>
</evidence>
<reference evidence="1" key="1">
    <citation type="submission" date="2022-07" db="EMBL/GenBank/DDBJ databases">
        <authorList>
            <person name="Macas J."/>
            <person name="Novak P."/>
            <person name="Neumann P."/>
        </authorList>
    </citation>
    <scope>NUCLEOTIDE SEQUENCE</scope>
</reference>
<sequence length="163" mass="17755">MAAKMVVVVAASSDSGDRRRPTTVKTGGVQRRHRLAASGGGNVRHLAAASSGGIGRWLGAAVTGAGTAPGWCRRNFIDGGLRHDRPIIVQQNSSVFCSRVRGSNRVDRELPEIWVERHHPKPKTQTHPTTPLPEMVFATPLQILEEGRYREGMGRTTTNELNE</sequence>
<evidence type="ECO:0000313" key="2">
    <source>
        <dbReference type="Proteomes" id="UP001152484"/>
    </source>
</evidence>
<comment type="caution">
    <text evidence="1">The sequence shown here is derived from an EMBL/GenBank/DDBJ whole genome shotgun (WGS) entry which is preliminary data.</text>
</comment>
<dbReference type="AlphaFoldDB" id="A0A9P0ZYW2"/>
<organism evidence="1 2">
    <name type="scientific">Cuscuta europaea</name>
    <name type="common">European dodder</name>
    <dbReference type="NCBI Taxonomy" id="41803"/>
    <lineage>
        <taxon>Eukaryota</taxon>
        <taxon>Viridiplantae</taxon>
        <taxon>Streptophyta</taxon>
        <taxon>Embryophyta</taxon>
        <taxon>Tracheophyta</taxon>
        <taxon>Spermatophyta</taxon>
        <taxon>Magnoliopsida</taxon>
        <taxon>eudicotyledons</taxon>
        <taxon>Gunneridae</taxon>
        <taxon>Pentapetalae</taxon>
        <taxon>asterids</taxon>
        <taxon>lamiids</taxon>
        <taxon>Solanales</taxon>
        <taxon>Convolvulaceae</taxon>
        <taxon>Cuscuteae</taxon>
        <taxon>Cuscuta</taxon>
        <taxon>Cuscuta subgen. Cuscuta</taxon>
    </lineage>
</organism>
<accession>A0A9P0ZYW2</accession>
<gene>
    <name evidence="1" type="ORF">CEURO_LOCUS21731</name>
</gene>
<keyword evidence="2" id="KW-1185">Reference proteome</keyword>
<proteinExistence type="predicted"/>
<protein>
    <submittedName>
        <fullName evidence="1">Uncharacterized protein</fullName>
    </submittedName>
</protein>
<dbReference type="Proteomes" id="UP001152484">
    <property type="component" value="Unassembled WGS sequence"/>
</dbReference>